<organism evidence="1 2">
    <name type="scientific">Ixodes persulcatus</name>
    <name type="common">Taiga tick</name>
    <dbReference type="NCBI Taxonomy" id="34615"/>
    <lineage>
        <taxon>Eukaryota</taxon>
        <taxon>Metazoa</taxon>
        <taxon>Ecdysozoa</taxon>
        <taxon>Arthropoda</taxon>
        <taxon>Chelicerata</taxon>
        <taxon>Arachnida</taxon>
        <taxon>Acari</taxon>
        <taxon>Parasitiformes</taxon>
        <taxon>Ixodida</taxon>
        <taxon>Ixodoidea</taxon>
        <taxon>Ixodidae</taxon>
        <taxon>Ixodinae</taxon>
        <taxon>Ixodes</taxon>
    </lineage>
</organism>
<protein>
    <submittedName>
        <fullName evidence="1">Uncharacterized protein</fullName>
    </submittedName>
</protein>
<dbReference type="EMBL" id="JABSTQ010010463">
    <property type="protein sequence ID" value="KAG0420867.1"/>
    <property type="molecule type" value="Genomic_DNA"/>
</dbReference>
<accession>A0AC60PJ90</accession>
<evidence type="ECO:0000313" key="1">
    <source>
        <dbReference type="EMBL" id="KAG0420867.1"/>
    </source>
</evidence>
<gene>
    <name evidence="1" type="ORF">HPB47_003222</name>
</gene>
<keyword evidence="2" id="KW-1185">Reference proteome</keyword>
<sequence length="725" mass="81055">MQFPREVWALRVRKNRVKCNETRMDDLGGVGGETSVGAGMCLSSAKSSPDLSVPGPIFFLIKEQAKSLLAIKELQDRVQALEGFRNDIFFAIQDIQQTMHHPARQPQIKVPPDSVPVSSASGASGEECVSPSSSNFKSWTLNPKPRRHKDTVLTSACARTKVKDGSACELSSRGALKPPATSLSSQVASTSTKGDTTSTILESDKQDSGLDSDCREHGSQESILAPKDELLLLLEMIGERGVQLQEKVQEMEQAQASMGQGRDCAPRSHSELLEFHGKELQARLSDMEVERANYRTMVRQLQSTIHRLEGEKMAYEHKLQATLAEKKQLEKKVHSLHLQYVRGEPSSVPFLKAESWPTAHSQDAQSLGGLERLRREVKGIKSEEGKAKVSTILRESNPIELKKLLLLYTLENQALQEKAEEKEQKWYSNLSEWKTTEASLRTDIQNLIQERDECVEALRRHQTEVRTLQAKYKVLEMTVLAFNNLERGDDRHGEQCCASPSPYGPNQRLARSYHSELAYGEPCYRTQSLPPVLLTQAENGPLLRCQNATALHCAGSSLTENSFEEAAFNNEGMAYELEDQAHERPLAFTDSPLSSPKKLFRPLWQHRHTGPSGTVSDAVRLMNLDEEHRELKSGPQSDIDMICSEFDPLVKVEAPPARDRDPNTKPLDFVDSLDLSIPLKPTKTAMLSATRPTRARLELKYLPTPIYSARPVVSQKHRTFSKSSD</sequence>
<comment type="caution">
    <text evidence="1">The sequence shown here is derived from an EMBL/GenBank/DDBJ whole genome shotgun (WGS) entry which is preliminary data.</text>
</comment>
<proteinExistence type="predicted"/>
<dbReference type="Proteomes" id="UP000805193">
    <property type="component" value="Unassembled WGS sequence"/>
</dbReference>
<name>A0AC60PJ90_IXOPE</name>
<evidence type="ECO:0000313" key="2">
    <source>
        <dbReference type="Proteomes" id="UP000805193"/>
    </source>
</evidence>
<reference evidence="1 2" key="1">
    <citation type="journal article" date="2020" name="Cell">
        <title>Large-Scale Comparative Analyses of Tick Genomes Elucidate Their Genetic Diversity and Vector Capacities.</title>
        <authorList>
            <consortium name="Tick Genome and Microbiome Consortium (TIGMIC)"/>
            <person name="Jia N."/>
            <person name="Wang J."/>
            <person name="Shi W."/>
            <person name="Du L."/>
            <person name="Sun Y."/>
            <person name="Zhan W."/>
            <person name="Jiang J.F."/>
            <person name="Wang Q."/>
            <person name="Zhang B."/>
            <person name="Ji P."/>
            <person name="Bell-Sakyi L."/>
            <person name="Cui X.M."/>
            <person name="Yuan T.T."/>
            <person name="Jiang B.G."/>
            <person name="Yang W.F."/>
            <person name="Lam T.T."/>
            <person name="Chang Q.C."/>
            <person name="Ding S.J."/>
            <person name="Wang X.J."/>
            <person name="Zhu J.G."/>
            <person name="Ruan X.D."/>
            <person name="Zhao L."/>
            <person name="Wei J.T."/>
            <person name="Ye R.Z."/>
            <person name="Que T.C."/>
            <person name="Du C.H."/>
            <person name="Zhou Y.H."/>
            <person name="Cheng J.X."/>
            <person name="Dai P.F."/>
            <person name="Guo W.B."/>
            <person name="Han X.H."/>
            <person name="Huang E.J."/>
            <person name="Li L.F."/>
            <person name="Wei W."/>
            <person name="Gao Y.C."/>
            <person name="Liu J.Z."/>
            <person name="Shao H.Z."/>
            <person name="Wang X."/>
            <person name="Wang C.C."/>
            <person name="Yang T.C."/>
            <person name="Huo Q.B."/>
            <person name="Li W."/>
            <person name="Chen H.Y."/>
            <person name="Chen S.E."/>
            <person name="Zhou L.G."/>
            <person name="Ni X.B."/>
            <person name="Tian J.H."/>
            <person name="Sheng Y."/>
            <person name="Liu T."/>
            <person name="Pan Y.S."/>
            <person name="Xia L.Y."/>
            <person name="Li J."/>
            <person name="Zhao F."/>
            <person name="Cao W.C."/>
        </authorList>
    </citation>
    <scope>NUCLEOTIDE SEQUENCE [LARGE SCALE GENOMIC DNA]</scope>
    <source>
        <strain evidence="1">Iper-2018</strain>
    </source>
</reference>